<evidence type="ECO:0000313" key="1">
    <source>
        <dbReference type="EMBL" id="KAJ6722339.1"/>
    </source>
</evidence>
<proteinExistence type="predicted"/>
<organism evidence="1 2">
    <name type="scientific">Salix koriyanagi</name>
    <dbReference type="NCBI Taxonomy" id="2511006"/>
    <lineage>
        <taxon>Eukaryota</taxon>
        <taxon>Viridiplantae</taxon>
        <taxon>Streptophyta</taxon>
        <taxon>Embryophyta</taxon>
        <taxon>Tracheophyta</taxon>
        <taxon>Spermatophyta</taxon>
        <taxon>Magnoliopsida</taxon>
        <taxon>eudicotyledons</taxon>
        <taxon>Gunneridae</taxon>
        <taxon>Pentapetalae</taxon>
        <taxon>rosids</taxon>
        <taxon>fabids</taxon>
        <taxon>Malpighiales</taxon>
        <taxon>Salicaceae</taxon>
        <taxon>Saliceae</taxon>
        <taxon>Salix</taxon>
    </lineage>
</organism>
<dbReference type="EMBL" id="JAPFFM010000013">
    <property type="protein sequence ID" value="KAJ6722339.1"/>
    <property type="molecule type" value="Genomic_DNA"/>
</dbReference>
<gene>
    <name evidence="1" type="ORF">OIU74_007031</name>
</gene>
<dbReference type="Proteomes" id="UP001151752">
    <property type="component" value="Chromosome 14"/>
</dbReference>
<accession>A0A9Q0Z5L4</accession>
<keyword evidence="2" id="KW-1185">Reference proteome</keyword>
<comment type="caution">
    <text evidence="1">The sequence shown here is derived from an EMBL/GenBank/DDBJ whole genome shotgun (WGS) entry which is preliminary data.</text>
</comment>
<name>A0A9Q0Z5L4_9ROSI</name>
<dbReference type="AlphaFoldDB" id="A0A9Q0Z5L4"/>
<reference evidence="1" key="2">
    <citation type="journal article" date="2023" name="Int. J. Mol. Sci.">
        <title>De Novo Assembly and Annotation of 11 Diverse Shrub Willow (Salix) Genomes Reveals Novel Gene Organization in Sex-Linked Regions.</title>
        <authorList>
            <person name="Hyden B."/>
            <person name="Feng K."/>
            <person name="Yates T.B."/>
            <person name="Jawdy S."/>
            <person name="Cereghino C."/>
            <person name="Smart L.B."/>
            <person name="Muchero W."/>
        </authorList>
    </citation>
    <scope>NUCLEOTIDE SEQUENCE</scope>
    <source>
        <tissue evidence="1">Shoot tip</tissue>
    </source>
</reference>
<sequence length="51" mass="5736">MQVNKVQFISSASQGLSTTFDILARPRIHLGPRIHTQSPALVQKFKICRSQ</sequence>
<protein>
    <submittedName>
        <fullName evidence="1">Uncharacterized protein</fullName>
    </submittedName>
</protein>
<evidence type="ECO:0000313" key="2">
    <source>
        <dbReference type="Proteomes" id="UP001151752"/>
    </source>
</evidence>
<reference evidence="1" key="1">
    <citation type="submission" date="2022-11" db="EMBL/GenBank/DDBJ databases">
        <authorList>
            <person name="Hyden B.L."/>
            <person name="Feng K."/>
            <person name="Yates T."/>
            <person name="Jawdy S."/>
            <person name="Smart L.B."/>
            <person name="Muchero W."/>
        </authorList>
    </citation>
    <scope>NUCLEOTIDE SEQUENCE</scope>
    <source>
        <tissue evidence="1">Shoot tip</tissue>
    </source>
</reference>